<feature type="compositionally biased region" description="Low complexity" evidence="1">
    <location>
        <begin position="721"/>
        <end position="744"/>
    </location>
</feature>
<evidence type="ECO:0000313" key="2">
    <source>
        <dbReference type="EMBL" id="EED91980.1"/>
    </source>
</evidence>
<name>B8C2P0_THAPS</name>
<feature type="region of interest" description="Disordered" evidence="1">
    <location>
        <begin position="851"/>
        <end position="892"/>
    </location>
</feature>
<gene>
    <name evidence="2" type="ORF">THAPSDRAFT_22699</name>
</gene>
<sequence>MDRPLPLDGASNSMAGDTSGGTSASNANDAAMSMDSNLLATAQHKQLQQQQQHKDDGGDADSSSDSASSSRSSSQEMSGGTKSSGGYSGDYSSISDSSSGASQNGDQNAARGTCCGTTHHKKRRHGKVDGERKVNICGDGTTSGDTNVNEVSAAHVNPSNEANESAPHHHHQQQHDTAVVTKDRYHAVHQHGHRQVEERDEDNSVVRPRHHVHHHHNNHNNIGHHSSPRGNNKANVNRQIDEIMNLYNVSLHAAMKRHDDDGKAVDCSSMNGGAKVAAAAAAAGALDSTVAAGERRPSHLQVESTGAIADGNHHHSHHHHKQEVGANGNSIKPQAPQLGGVRILDPLDPRIDAQKLYQTAASYASQSHPTTTNCGGVKSSDAGTSNTDAVNAKTAEGDLPNGYRLGECYANLLEACRPFFHDSSALMASKKAPMLPVNTNGASDEAQSSSGFTSFFTTTKSESNQTNSGSCGSSSEFSQNHLKVRLEGPEEVQNGQGTEFVTVAHAQTASADAPLVDSSARGKLMECSHPDASVERTQASAAMESDGDDDHSDSSSMVVLARVKRKHKEQQLRQLSNTGTNSSSNSDNTNDRPSTGGVMKHAKKRSSESGVTSTSKRVRIDIEALQAKKSAAKPPLNEKQNAQDVQQQQPQHRESSSLTSSLSTSLDSSGSDGGSGGAAIGQHRENDHAVEQGNSGKEDSQSGTTETNQATTTKTKPHVVTDTSGTTTANNSSGSGTGSGNDNDATNKSESGDQDNSDEQKHSAERESTASDNEPGASSVVIDDDMKIESMQPPMNGTNAAEDKPLIHHHHHGGRKTAVGGSTAAVDEDMNTNDDPQDDAEAMVVTKEDKLIEKKRKRMSARREYEEKVQRQMRDSSESSSRNHDTALEPGKPVTLEEVLSFTKTARLLVQALPPFLAVHANAAFTALTGIDSHSAIGKPVSSLISILEALPNKESDSSGSDNTNNKDAMSSLSGSIEGGQNDDSMTDVNVQRPRQDGAAVPPQNDNNGMAPNAIIDPSVTGLRIDRLIVARGYGHIHNVEVEFVPHRSKARAIEDSEVNIIEGSGPKRRKKDDSKVLCRMSVSPVVSSPNDRGHEGQGDSKRRKHINGSNEVISVKHYLIQLEPLDGPRLLKSRSSFSSTSTDTTVEAQLLGITKTEVLSRRCRIDGRQSTQSVAQQSNTGNPDVPETEESQDDNASTMKPVATCG</sequence>
<dbReference type="GeneID" id="7449627"/>
<feature type="region of interest" description="Disordered" evidence="1">
    <location>
        <begin position="526"/>
        <end position="820"/>
    </location>
</feature>
<dbReference type="PaxDb" id="35128-Thaps22699"/>
<protein>
    <submittedName>
        <fullName evidence="2">Uncharacterized protein</fullName>
    </submittedName>
</protein>
<feature type="region of interest" description="Disordered" evidence="1">
    <location>
        <begin position="1082"/>
        <end position="1109"/>
    </location>
</feature>
<dbReference type="HOGENOM" id="CLU_270180_0_0_1"/>
<dbReference type="InParanoid" id="B8C2P0"/>
<feature type="compositionally biased region" description="Low complexity" evidence="1">
    <location>
        <begin position="640"/>
        <end position="670"/>
    </location>
</feature>
<feature type="compositionally biased region" description="Polar residues" evidence="1">
    <location>
        <begin position="958"/>
        <end position="975"/>
    </location>
</feature>
<feature type="compositionally biased region" description="Low complexity" evidence="1">
    <location>
        <begin position="60"/>
        <end position="81"/>
    </location>
</feature>
<reference evidence="2 3" key="2">
    <citation type="journal article" date="2008" name="Nature">
        <title>The Phaeodactylum genome reveals the evolutionary history of diatom genomes.</title>
        <authorList>
            <person name="Bowler C."/>
            <person name="Allen A.E."/>
            <person name="Badger J.H."/>
            <person name="Grimwood J."/>
            <person name="Jabbari K."/>
            <person name="Kuo A."/>
            <person name="Maheswari U."/>
            <person name="Martens C."/>
            <person name="Maumus F."/>
            <person name="Otillar R.P."/>
            <person name="Rayko E."/>
            <person name="Salamov A."/>
            <person name="Vandepoele K."/>
            <person name="Beszteri B."/>
            <person name="Gruber A."/>
            <person name="Heijde M."/>
            <person name="Katinka M."/>
            <person name="Mock T."/>
            <person name="Valentin K."/>
            <person name="Verret F."/>
            <person name="Berges J.A."/>
            <person name="Brownlee C."/>
            <person name="Cadoret J.P."/>
            <person name="Chiovitti A."/>
            <person name="Choi C.J."/>
            <person name="Coesel S."/>
            <person name="De Martino A."/>
            <person name="Detter J.C."/>
            <person name="Durkin C."/>
            <person name="Falciatore A."/>
            <person name="Fournet J."/>
            <person name="Haruta M."/>
            <person name="Huysman M.J."/>
            <person name="Jenkins B.D."/>
            <person name="Jiroutova K."/>
            <person name="Jorgensen R.E."/>
            <person name="Joubert Y."/>
            <person name="Kaplan A."/>
            <person name="Kroger N."/>
            <person name="Kroth P.G."/>
            <person name="La Roche J."/>
            <person name="Lindquist E."/>
            <person name="Lommer M."/>
            <person name="Martin-Jezequel V."/>
            <person name="Lopez P.J."/>
            <person name="Lucas S."/>
            <person name="Mangogna M."/>
            <person name="McGinnis K."/>
            <person name="Medlin L.K."/>
            <person name="Montsant A."/>
            <person name="Oudot-Le Secq M.P."/>
            <person name="Napoli C."/>
            <person name="Obornik M."/>
            <person name="Parker M.S."/>
            <person name="Petit J.L."/>
            <person name="Porcel B.M."/>
            <person name="Poulsen N."/>
            <person name="Robison M."/>
            <person name="Rychlewski L."/>
            <person name="Rynearson T.A."/>
            <person name="Schmutz J."/>
            <person name="Shapiro H."/>
            <person name="Siaut M."/>
            <person name="Stanley M."/>
            <person name="Sussman M.R."/>
            <person name="Taylor A.R."/>
            <person name="Vardi A."/>
            <person name="von Dassow P."/>
            <person name="Vyverman W."/>
            <person name="Willis A."/>
            <person name="Wyrwicz L.S."/>
            <person name="Rokhsar D.S."/>
            <person name="Weissenbach J."/>
            <person name="Armbrust E.V."/>
            <person name="Green B.R."/>
            <person name="Van de Peer Y."/>
            <person name="Grigoriev I.V."/>
        </authorList>
    </citation>
    <scope>NUCLEOTIDE SEQUENCE [LARGE SCALE GENOMIC DNA]</scope>
    <source>
        <strain evidence="2 3">CCMP1335</strain>
    </source>
</reference>
<feature type="compositionally biased region" description="Low complexity" evidence="1">
    <location>
        <begin position="89"/>
        <end position="102"/>
    </location>
</feature>
<evidence type="ECO:0000256" key="1">
    <source>
        <dbReference type="SAM" id="MobiDB-lite"/>
    </source>
</evidence>
<feature type="region of interest" description="Disordered" evidence="1">
    <location>
        <begin position="309"/>
        <end position="337"/>
    </location>
</feature>
<dbReference type="AlphaFoldDB" id="B8C2P0"/>
<organism evidence="2 3">
    <name type="scientific">Thalassiosira pseudonana</name>
    <name type="common">Marine diatom</name>
    <name type="synonym">Cyclotella nana</name>
    <dbReference type="NCBI Taxonomy" id="35128"/>
    <lineage>
        <taxon>Eukaryota</taxon>
        <taxon>Sar</taxon>
        <taxon>Stramenopiles</taxon>
        <taxon>Ochrophyta</taxon>
        <taxon>Bacillariophyta</taxon>
        <taxon>Coscinodiscophyceae</taxon>
        <taxon>Thalassiosirophycidae</taxon>
        <taxon>Thalassiosirales</taxon>
        <taxon>Thalassiosiraceae</taxon>
        <taxon>Thalassiosira</taxon>
    </lineage>
</organism>
<reference evidence="2 3" key="1">
    <citation type="journal article" date="2004" name="Science">
        <title>The genome of the diatom Thalassiosira pseudonana: ecology, evolution, and metabolism.</title>
        <authorList>
            <person name="Armbrust E.V."/>
            <person name="Berges J.A."/>
            <person name="Bowler C."/>
            <person name="Green B.R."/>
            <person name="Martinez D."/>
            <person name="Putnam N.H."/>
            <person name="Zhou S."/>
            <person name="Allen A.E."/>
            <person name="Apt K.E."/>
            <person name="Bechner M."/>
            <person name="Brzezinski M.A."/>
            <person name="Chaal B.K."/>
            <person name="Chiovitti A."/>
            <person name="Davis A.K."/>
            <person name="Demarest M.S."/>
            <person name="Detter J.C."/>
            <person name="Glavina T."/>
            <person name="Goodstein D."/>
            <person name="Hadi M.Z."/>
            <person name="Hellsten U."/>
            <person name="Hildebrand M."/>
            <person name="Jenkins B.D."/>
            <person name="Jurka J."/>
            <person name="Kapitonov V.V."/>
            <person name="Kroger N."/>
            <person name="Lau W.W."/>
            <person name="Lane T.W."/>
            <person name="Larimer F.W."/>
            <person name="Lippmeier J.C."/>
            <person name="Lucas S."/>
            <person name="Medina M."/>
            <person name="Montsant A."/>
            <person name="Obornik M."/>
            <person name="Parker M.S."/>
            <person name="Palenik B."/>
            <person name="Pazour G.J."/>
            <person name="Richardson P.M."/>
            <person name="Rynearson T.A."/>
            <person name="Saito M.A."/>
            <person name="Schwartz D.C."/>
            <person name="Thamatrakoln K."/>
            <person name="Valentin K."/>
            <person name="Vardi A."/>
            <person name="Wilkerson F.P."/>
            <person name="Rokhsar D.S."/>
        </authorList>
    </citation>
    <scope>NUCLEOTIDE SEQUENCE [LARGE SCALE GENOMIC DNA]</scope>
    <source>
        <strain evidence="2 3">CCMP1335</strain>
    </source>
</reference>
<feature type="region of interest" description="Disordered" evidence="1">
    <location>
        <begin position="953"/>
        <end position="989"/>
    </location>
</feature>
<dbReference type="eggNOG" id="ENOG502ST6K">
    <property type="taxonomic scope" value="Eukaryota"/>
</dbReference>
<feature type="compositionally biased region" description="Low complexity" evidence="1">
    <location>
        <begin position="23"/>
        <end position="51"/>
    </location>
</feature>
<evidence type="ECO:0000313" key="3">
    <source>
        <dbReference type="Proteomes" id="UP000001449"/>
    </source>
</evidence>
<feature type="region of interest" description="Disordered" evidence="1">
    <location>
        <begin position="1167"/>
        <end position="1207"/>
    </location>
</feature>
<dbReference type="KEGG" id="tps:THAPSDRAFT_22699"/>
<dbReference type="RefSeq" id="XP_002290228.1">
    <property type="nucleotide sequence ID" value="XM_002290192.1"/>
</dbReference>
<feature type="compositionally biased region" description="Basic and acidic residues" evidence="1">
    <location>
        <begin position="861"/>
        <end position="887"/>
    </location>
</feature>
<feature type="compositionally biased region" description="Polar residues" evidence="1">
    <location>
        <begin position="10"/>
        <end position="22"/>
    </location>
</feature>
<feature type="compositionally biased region" description="Low complexity" evidence="1">
    <location>
        <begin position="576"/>
        <end position="588"/>
    </location>
</feature>
<feature type="compositionally biased region" description="Basic and acidic residues" evidence="1">
    <location>
        <begin position="1092"/>
        <end position="1101"/>
    </location>
</feature>
<accession>B8C2P0</accession>
<feature type="compositionally biased region" description="Basic and acidic residues" evidence="1">
    <location>
        <begin position="682"/>
        <end position="700"/>
    </location>
</feature>
<dbReference type="Proteomes" id="UP000001449">
    <property type="component" value="Chromosome 5"/>
</dbReference>
<proteinExistence type="predicted"/>
<feature type="region of interest" description="Disordered" evidence="1">
    <location>
        <begin position="1"/>
        <end position="148"/>
    </location>
</feature>
<feature type="region of interest" description="Disordered" evidence="1">
    <location>
        <begin position="213"/>
        <end position="232"/>
    </location>
</feature>
<feature type="compositionally biased region" description="Polar residues" evidence="1">
    <location>
        <begin position="1169"/>
        <end position="1183"/>
    </location>
</feature>
<feature type="region of interest" description="Disordered" evidence="1">
    <location>
        <begin position="455"/>
        <end position="478"/>
    </location>
</feature>
<keyword evidence="3" id="KW-1185">Reference proteome</keyword>
<dbReference type="EMBL" id="CM000642">
    <property type="protein sequence ID" value="EED91980.1"/>
    <property type="molecule type" value="Genomic_DNA"/>
</dbReference>
<feature type="compositionally biased region" description="Basic and acidic residues" evidence="1">
    <location>
        <begin position="758"/>
        <end position="769"/>
    </location>
</feature>
<feature type="compositionally biased region" description="Low complexity" evidence="1">
    <location>
        <begin position="704"/>
        <end position="714"/>
    </location>
</feature>